<proteinExistence type="predicted"/>
<evidence type="ECO:0000256" key="1">
    <source>
        <dbReference type="SAM" id="MobiDB-lite"/>
    </source>
</evidence>
<organism evidence="2 3">
    <name type="scientific">Piedraia hortae CBS 480.64</name>
    <dbReference type="NCBI Taxonomy" id="1314780"/>
    <lineage>
        <taxon>Eukaryota</taxon>
        <taxon>Fungi</taxon>
        <taxon>Dikarya</taxon>
        <taxon>Ascomycota</taxon>
        <taxon>Pezizomycotina</taxon>
        <taxon>Dothideomycetes</taxon>
        <taxon>Dothideomycetidae</taxon>
        <taxon>Capnodiales</taxon>
        <taxon>Piedraiaceae</taxon>
        <taxon>Piedraia</taxon>
    </lineage>
</organism>
<protein>
    <submittedName>
        <fullName evidence="2">Uncharacterized protein</fullName>
    </submittedName>
</protein>
<reference evidence="2" key="1">
    <citation type="journal article" date="2020" name="Stud. Mycol.">
        <title>101 Dothideomycetes genomes: a test case for predicting lifestyles and emergence of pathogens.</title>
        <authorList>
            <person name="Haridas S."/>
            <person name="Albert R."/>
            <person name="Binder M."/>
            <person name="Bloem J."/>
            <person name="Labutti K."/>
            <person name="Salamov A."/>
            <person name="Andreopoulos B."/>
            <person name="Baker S."/>
            <person name="Barry K."/>
            <person name="Bills G."/>
            <person name="Bluhm B."/>
            <person name="Cannon C."/>
            <person name="Castanera R."/>
            <person name="Culley D."/>
            <person name="Daum C."/>
            <person name="Ezra D."/>
            <person name="Gonzalez J."/>
            <person name="Henrissat B."/>
            <person name="Kuo A."/>
            <person name="Liang C."/>
            <person name="Lipzen A."/>
            <person name="Lutzoni F."/>
            <person name="Magnuson J."/>
            <person name="Mondo S."/>
            <person name="Nolan M."/>
            <person name="Ohm R."/>
            <person name="Pangilinan J."/>
            <person name="Park H.-J."/>
            <person name="Ramirez L."/>
            <person name="Alfaro M."/>
            <person name="Sun H."/>
            <person name="Tritt A."/>
            <person name="Yoshinaga Y."/>
            <person name="Zwiers L.-H."/>
            <person name="Turgeon B."/>
            <person name="Goodwin S."/>
            <person name="Spatafora J."/>
            <person name="Crous P."/>
            <person name="Grigoriev I."/>
        </authorList>
    </citation>
    <scope>NUCLEOTIDE SEQUENCE</scope>
    <source>
        <strain evidence="2">CBS 480.64</strain>
    </source>
</reference>
<accession>A0A6A7BWT8</accession>
<dbReference type="EMBL" id="MU005996">
    <property type="protein sequence ID" value="KAF2859175.1"/>
    <property type="molecule type" value="Genomic_DNA"/>
</dbReference>
<dbReference type="Proteomes" id="UP000799421">
    <property type="component" value="Unassembled WGS sequence"/>
</dbReference>
<dbReference type="AlphaFoldDB" id="A0A6A7BWT8"/>
<gene>
    <name evidence="2" type="ORF">K470DRAFT_265425</name>
</gene>
<feature type="compositionally biased region" description="Acidic residues" evidence="1">
    <location>
        <begin position="121"/>
        <end position="131"/>
    </location>
</feature>
<keyword evidence="3" id="KW-1185">Reference proteome</keyword>
<feature type="region of interest" description="Disordered" evidence="1">
    <location>
        <begin position="37"/>
        <end position="131"/>
    </location>
</feature>
<evidence type="ECO:0000313" key="2">
    <source>
        <dbReference type="EMBL" id="KAF2859175.1"/>
    </source>
</evidence>
<name>A0A6A7BWT8_9PEZI</name>
<feature type="region of interest" description="Disordered" evidence="1">
    <location>
        <begin position="1"/>
        <end position="23"/>
    </location>
</feature>
<sequence>MRRLSTPKKPNPTLKRAPQTPVDISKLVDRMLHFEAGPIAETAPSAPRKRARAMDDSPLHSRSSLAKVSGKKKKQTTLEFQPVKRRRAIDKKDTLPSSPLKAVSIDDVLDEDNDRAKKDEDVEEESDGDGE</sequence>
<evidence type="ECO:0000313" key="3">
    <source>
        <dbReference type="Proteomes" id="UP000799421"/>
    </source>
</evidence>